<dbReference type="PANTHER" id="PTHR10622:SF10">
    <property type="entry name" value="HET DOMAIN-CONTAINING PROTEIN"/>
    <property type="match status" value="1"/>
</dbReference>
<comment type="caution">
    <text evidence="1">The sequence shown here is derived from an EMBL/GenBank/DDBJ whole genome shotgun (WGS) entry which is preliminary data.</text>
</comment>
<evidence type="ECO:0000313" key="2">
    <source>
        <dbReference type="Proteomes" id="UP001224890"/>
    </source>
</evidence>
<name>A0AAJ0AVK2_9PEZI</name>
<dbReference type="PANTHER" id="PTHR10622">
    <property type="entry name" value="HET DOMAIN-CONTAINING PROTEIN"/>
    <property type="match status" value="1"/>
</dbReference>
<accession>A0AAJ0AVK2</accession>
<sequence length="94" mass="10620">MPLLYGEGEKAFFRLQEELIKKSDDESIFSWGFGEPARFVGGLFARSPADFFCTSTCQAHTREHIAIPTDPAQRAMGVGRQDRVGWRSAQCFME</sequence>
<dbReference type="AlphaFoldDB" id="A0AAJ0AVK2"/>
<dbReference type="Proteomes" id="UP001224890">
    <property type="component" value="Unassembled WGS sequence"/>
</dbReference>
<keyword evidence="2" id="KW-1185">Reference proteome</keyword>
<protein>
    <submittedName>
        <fullName evidence="1">Uncharacterized protein</fullName>
    </submittedName>
</protein>
<dbReference type="EMBL" id="JAHMHR010000005">
    <property type="protein sequence ID" value="KAK1691125.1"/>
    <property type="molecule type" value="Genomic_DNA"/>
</dbReference>
<dbReference type="RefSeq" id="XP_060434820.1">
    <property type="nucleotide sequence ID" value="XM_060573921.1"/>
</dbReference>
<evidence type="ECO:0000313" key="1">
    <source>
        <dbReference type="EMBL" id="KAK1691125.1"/>
    </source>
</evidence>
<proteinExistence type="predicted"/>
<gene>
    <name evidence="1" type="ORF">BDP55DRAFT_649624</name>
</gene>
<dbReference type="GeneID" id="85458447"/>
<reference evidence="1" key="1">
    <citation type="submission" date="2021-06" db="EMBL/GenBank/DDBJ databases">
        <title>Comparative genomics, transcriptomics and evolutionary studies reveal genomic signatures of adaptation to plant cell wall in hemibiotrophic fungi.</title>
        <authorList>
            <consortium name="DOE Joint Genome Institute"/>
            <person name="Baroncelli R."/>
            <person name="Diaz J.F."/>
            <person name="Benocci T."/>
            <person name="Peng M."/>
            <person name="Battaglia E."/>
            <person name="Haridas S."/>
            <person name="Andreopoulos W."/>
            <person name="Labutti K."/>
            <person name="Pangilinan J."/>
            <person name="Floch G.L."/>
            <person name="Makela M.R."/>
            <person name="Henrissat B."/>
            <person name="Grigoriev I.V."/>
            <person name="Crouch J.A."/>
            <person name="De Vries R.P."/>
            <person name="Sukno S.A."/>
            <person name="Thon M.R."/>
        </authorList>
    </citation>
    <scope>NUCLEOTIDE SEQUENCE</scope>
    <source>
        <strain evidence="1">CBS 193.32</strain>
    </source>
</reference>
<organism evidence="1 2">
    <name type="scientific">Colletotrichum godetiae</name>
    <dbReference type="NCBI Taxonomy" id="1209918"/>
    <lineage>
        <taxon>Eukaryota</taxon>
        <taxon>Fungi</taxon>
        <taxon>Dikarya</taxon>
        <taxon>Ascomycota</taxon>
        <taxon>Pezizomycotina</taxon>
        <taxon>Sordariomycetes</taxon>
        <taxon>Hypocreomycetidae</taxon>
        <taxon>Glomerellales</taxon>
        <taxon>Glomerellaceae</taxon>
        <taxon>Colletotrichum</taxon>
        <taxon>Colletotrichum acutatum species complex</taxon>
    </lineage>
</organism>